<accession>A0ABV5CQ31</accession>
<protein>
    <submittedName>
        <fullName evidence="2">Uncharacterized protein</fullName>
    </submittedName>
</protein>
<evidence type="ECO:0000313" key="2">
    <source>
        <dbReference type="EMBL" id="MFB6393926.1"/>
    </source>
</evidence>
<feature type="transmembrane region" description="Helical" evidence="1">
    <location>
        <begin position="94"/>
        <end position="119"/>
    </location>
</feature>
<sequence length="185" mass="19355">MSSIVDRFRSVRTVVTRATLPPLGVRGGILLTGIVALVLAYPAQIFLSRFVFALLAAAVLPVLAPRGRWATLFAVVAVGGWVLSTSRYGEPVALWRLLGLATFLYLHHTLCALAAVLPYDAVVAPEVFTGWLFRAGAVVLASAVLGILLLSAAGWGGGRTFLAVALAGLAVAVGVAALLARLLRR</sequence>
<feature type="transmembrane region" description="Helical" evidence="1">
    <location>
        <begin position="131"/>
        <end position="155"/>
    </location>
</feature>
<evidence type="ECO:0000256" key="1">
    <source>
        <dbReference type="SAM" id="Phobius"/>
    </source>
</evidence>
<name>A0ABV5CQ31_9ACTN</name>
<gene>
    <name evidence="2" type="ORF">AAFH96_12545</name>
</gene>
<keyword evidence="1" id="KW-0472">Membrane</keyword>
<dbReference type="EMBL" id="JBCGDC010000028">
    <property type="protein sequence ID" value="MFB6393926.1"/>
    <property type="molecule type" value="Genomic_DNA"/>
</dbReference>
<organism evidence="2 3">
    <name type="scientific">Polymorphospora lycopeni</name>
    <dbReference type="NCBI Taxonomy" id="3140240"/>
    <lineage>
        <taxon>Bacteria</taxon>
        <taxon>Bacillati</taxon>
        <taxon>Actinomycetota</taxon>
        <taxon>Actinomycetes</taxon>
        <taxon>Micromonosporales</taxon>
        <taxon>Micromonosporaceae</taxon>
        <taxon>Polymorphospora</taxon>
    </lineage>
</organism>
<proteinExistence type="predicted"/>
<keyword evidence="3" id="KW-1185">Reference proteome</keyword>
<reference evidence="2 3" key="1">
    <citation type="submission" date="2024-04" db="EMBL/GenBank/DDBJ databases">
        <title>Polymorphospora sp. isolated from Baiyangdian Lake in Xiong'an New Area.</title>
        <authorList>
            <person name="Zhang X."/>
            <person name="Liu J."/>
        </authorList>
    </citation>
    <scope>NUCLEOTIDE SEQUENCE [LARGE SCALE GENOMIC DNA]</scope>
    <source>
        <strain evidence="2 3">2-325</strain>
    </source>
</reference>
<feature type="transmembrane region" description="Helical" evidence="1">
    <location>
        <begin position="20"/>
        <end position="40"/>
    </location>
</feature>
<comment type="caution">
    <text evidence="2">The sequence shown here is derived from an EMBL/GenBank/DDBJ whole genome shotgun (WGS) entry which is preliminary data.</text>
</comment>
<feature type="transmembrane region" description="Helical" evidence="1">
    <location>
        <begin position="161"/>
        <end position="183"/>
    </location>
</feature>
<keyword evidence="1" id="KW-1133">Transmembrane helix</keyword>
<feature type="transmembrane region" description="Helical" evidence="1">
    <location>
        <begin position="46"/>
        <end position="63"/>
    </location>
</feature>
<dbReference type="RefSeq" id="WP_357534126.1">
    <property type="nucleotide sequence ID" value="NZ_JBCGDC010000028.1"/>
</dbReference>
<keyword evidence="1" id="KW-0812">Transmembrane</keyword>
<evidence type="ECO:0000313" key="3">
    <source>
        <dbReference type="Proteomes" id="UP001582793"/>
    </source>
</evidence>
<feature type="transmembrane region" description="Helical" evidence="1">
    <location>
        <begin position="70"/>
        <end position="88"/>
    </location>
</feature>
<dbReference type="Proteomes" id="UP001582793">
    <property type="component" value="Unassembled WGS sequence"/>
</dbReference>